<dbReference type="InterPro" id="IPR005182">
    <property type="entry name" value="YdbS-like_PH"/>
</dbReference>
<dbReference type="Pfam" id="PF03703">
    <property type="entry name" value="bPH_2"/>
    <property type="match status" value="1"/>
</dbReference>
<evidence type="ECO:0000259" key="3">
    <source>
        <dbReference type="Pfam" id="PF03703"/>
    </source>
</evidence>
<dbReference type="EMBL" id="CP026309">
    <property type="protein sequence ID" value="AUV80772.1"/>
    <property type="molecule type" value="Genomic_DNA"/>
</dbReference>
<evidence type="ECO:0000313" key="4">
    <source>
        <dbReference type="EMBL" id="AUV80772.1"/>
    </source>
</evidence>
<gene>
    <name evidence="4" type="ORF">C2R22_03135</name>
</gene>
<keyword evidence="2" id="KW-0812">Transmembrane</keyword>
<keyword evidence="5" id="KW-1185">Reference proteome</keyword>
<name>A0A2I8VFR2_9EURY</name>
<dbReference type="Proteomes" id="UP000236584">
    <property type="component" value="Chromosome"/>
</dbReference>
<evidence type="ECO:0000256" key="2">
    <source>
        <dbReference type="SAM" id="Phobius"/>
    </source>
</evidence>
<sequence length="293" mass="31498">MTRGLPAVWSSLFGLPFVAVGAYLVALQTRYPLTANQPTVPPTAGVALAVFGLFVAGFGAYVQFVAMPDRPTMRADEWVVDDRNPAQRSALAKALAGVPFLGAGLSLLYATDHPLVYPTVALAVGLYLLSTGLHQYWRNTLTTYLVTNKRMLEEYRFLSLVRTEVPLDKVRAVEERQSAWDALFGLGSVSVRAGASGDLSVTVRSVYDPDEFADVIRDRLGRVDEKPTTESAEPDATDEADRQQRPETTPADGVVVDVGGGGGKLPSDPPTALTGLPGRKSEEPSETDEQSSD</sequence>
<organism evidence="4 5">
    <name type="scientific">Salinigranum rubrum</name>
    <dbReference type="NCBI Taxonomy" id="755307"/>
    <lineage>
        <taxon>Archaea</taxon>
        <taxon>Methanobacteriati</taxon>
        <taxon>Methanobacteriota</taxon>
        <taxon>Stenosarchaea group</taxon>
        <taxon>Halobacteria</taxon>
        <taxon>Halobacteriales</taxon>
        <taxon>Haloferacaceae</taxon>
        <taxon>Salinigranum</taxon>
    </lineage>
</organism>
<keyword evidence="2" id="KW-0472">Membrane</keyword>
<feature type="compositionally biased region" description="Acidic residues" evidence="1">
    <location>
        <begin position="284"/>
        <end position="293"/>
    </location>
</feature>
<protein>
    <recommendedName>
        <fullName evidence="3">YdbS-like PH domain-containing protein</fullName>
    </recommendedName>
</protein>
<feature type="transmembrane region" description="Helical" evidence="2">
    <location>
        <begin position="46"/>
        <end position="66"/>
    </location>
</feature>
<dbReference type="AlphaFoldDB" id="A0A2I8VFR2"/>
<evidence type="ECO:0000313" key="5">
    <source>
        <dbReference type="Proteomes" id="UP000236584"/>
    </source>
</evidence>
<dbReference type="RefSeq" id="WP_103424453.1">
    <property type="nucleotide sequence ID" value="NZ_CP026309.1"/>
</dbReference>
<feature type="domain" description="YdbS-like PH" evidence="3">
    <location>
        <begin position="138"/>
        <end position="214"/>
    </location>
</feature>
<feature type="region of interest" description="Disordered" evidence="1">
    <location>
        <begin position="218"/>
        <end position="293"/>
    </location>
</feature>
<feature type="transmembrane region" description="Helical" evidence="2">
    <location>
        <begin position="7"/>
        <end position="26"/>
    </location>
</feature>
<feature type="transmembrane region" description="Helical" evidence="2">
    <location>
        <begin position="90"/>
        <end position="109"/>
    </location>
</feature>
<feature type="compositionally biased region" description="Basic and acidic residues" evidence="1">
    <location>
        <begin position="218"/>
        <end position="228"/>
    </location>
</feature>
<dbReference type="OrthoDB" id="270420at2157"/>
<reference evidence="4 5" key="1">
    <citation type="submission" date="2018-01" db="EMBL/GenBank/DDBJ databases">
        <title>Complete genome sequence of Salinigranum rubrum GX10T, an extremely halophilic archaeon isolated from a marine solar saltern.</title>
        <authorList>
            <person name="Han S."/>
        </authorList>
    </citation>
    <scope>NUCLEOTIDE SEQUENCE [LARGE SCALE GENOMIC DNA]</scope>
    <source>
        <strain evidence="4 5">GX10</strain>
    </source>
</reference>
<accession>A0A2I8VFR2</accession>
<feature type="transmembrane region" description="Helical" evidence="2">
    <location>
        <begin position="115"/>
        <end position="133"/>
    </location>
</feature>
<keyword evidence="2" id="KW-1133">Transmembrane helix</keyword>
<evidence type="ECO:0000256" key="1">
    <source>
        <dbReference type="SAM" id="MobiDB-lite"/>
    </source>
</evidence>
<dbReference type="KEGG" id="srub:C2R22_03135"/>
<dbReference type="GeneID" id="35591050"/>
<proteinExistence type="predicted"/>